<protein>
    <submittedName>
        <fullName evidence="2">Conserved hypothetical phage tail region protein</fullName>
    </submittedName>
</protein>
<dbReference type="NCBIfam" id="TIGR02241">
    <property type="entry name" value="conserved hypothetical phage tail region protein"/>
    <property type="match status" value="1"/>
</dbReference>
<dbReference type="PANTHER" id="PTHR38009:SF1">
    <property type="entry name" value="CONSERVED HYPOTHETICAL PHAGE TAIL PROTEIN"/>
    <property type="match status" value="1"/>
</dbReference>
<dbReference type="STRING" id="525640.SAMN04487971_107174"/>
<dbReference type="PANTHER" id="PTHR38009">
    <property type="entry name" value="CONSERVED HYPOTHETICAL PHAGE TAIL PROTEIN"/>
    <property type="match status" value="1"/>
</dbReference>
<dbReference type="AlphaFoldDB" id="A0A1G9I7Z9"/>
<reference evidence="3" key="1">
    <citation type="submission" date="2016-10" db="EMBL/GenBank/DDBJ databases">
        <authorList>
            <person name="Varghese N."/>
            <person name="Submissions S."/>
        </authorList>
    </citation>
    <scope>NUCLEOTIDE SEQUENCE [LARGE SCALE GENOMIC DNA]</scope>
    <source>
        <strain evidence="3">CGMCC 1.7655</strain>
    </source>
</reference>
<proteinExistence type="predicted"/>
<evidence type="ECO:0000313" key="3">
    <source>
        <dbReference type="Proteomes" id="UP000199555"/>
    </source>
</evidence>
<dbReference type="GO" id="GO:0005198">
    <property type="term" value="F:structural molecule activity"/>
    <property type="evidence" value="ECO:0007669"/>
    <property type="project" value="InterPro"/>
</dbReference>
<feature type="region of interest" description="Disordered" evidence="1">
    <location>
        <begin position="152"/>
        <end position="175"/>
    </location>
</feature>
<dbReference type="InterPro" id="IPR010667">
    <property type="entry name" value="Phage_T4_Gp19"/>
</dbReference>
<sequence length="175" mass="19476">MPRFTVNAQRFDPYKDFRFQVVIDGETVAGLSKVTALTRTTSVIEFREGGDPATPRKMPGQTTFAPITLERGVTHDTAFLRWANKVWNFGAGPGAESSLADFRKDIILNFFNEAGQLALAYKIYRAWVSEFRALPDLSASSSATAIQSIKIENEGWEVDEDVPEPREPSFQEPAA</sequence>
<dbReference type="RefSeq" id="WP_090755170.1">
    <property type="nucleotide sequence ID" value="NZ_FNGE01000007.1"/>
</dbReference>
<gene>
    <name evidence="2" type="ORF">SAMN04487971_107174</name>
</gene>
<evidence type="ECO:0000313" key="2">
    <source>
        <dbReference type="EMBL" id="SDL21206.1"/>
    </source>
</evidence>
<organism evidence="2 3">
    <name type="scientific">Paracoccus chinensis</name>
    <dbReference type="NCBI Taxonomy" id="525640"/>
    <lineage>
        <taxon>Bacteria</taxon>
        <taxon>Pseudomonadati</taxon>
        <taxon>Pseudomonadota</taxon>
        <taxon>Alphaproteobacteria</taxon>
        <taxon>Rhodobacterales</taxon>
        <taxon>Paracoccaceae</taxon>
        <taxon>Paracoccus</taxon>
    </lineage>
</organism>
<dbReference type="OrthoDB" id="9790161at2"/>
<dbReference type="InterPro" id="IPR011747">
    <property type="entry name" value="CHP02241"/>
</dbReference>
<dbReference type="EMBL" id="FNGE01000007">
    <property type="protein sequence ID" value="SDL21206.1"/>
    <property type="molecule type" value="Genomic_DNA"/>
</dbReference>
<keyword evidence="3" id="KW-1185">Reference proteome</keyword>
<name>A0A1G9I7Z9_9RHOB</name>
<evidence type="ECO:0000256" key="1">
    <source>
        <dbReference type="SAM" id="MobiDB-lite"/>
    </source>
</evidence>
<accession>A0A1G9I7Z9</accession>
<dbReference type="Pfam" id="PF06841">
    <property type="entry name" value="Phage_T4_gp19"/>
    <property type="match status" value="1"/>
</dbReference>
<dbReference type="Proteomes" id="UP000199555">
    <property type="component" value="Unassembled WGS sequence"/>
</dbReference>